<dbReference type="RefSeq" id="WP_013738669.1">
    <property type="nucleotide sequence ID" value="NC_015436.1"/>
</dbReference>
<dbReference type="InterPro" id="IPR036956">
    <property type="entry name" value="Impact_N_sf"/>
</dbReference>
<dbReference type="EMBL" id="CP002659">
    <property type="protein sequence ID" value="AEC01273.1"/>
    <property type="molecule type" value="Genomic_DNA"/>
</dbReference>
<dbReference type="AlphaFoldDB" id="F4GIB4"/>
<dbReference type="InterPro" id="IPR035647">
    <property type="entry name" value="EFG_III/V"/>
</dbReference>
<dbReference type="GO" id="GO:0006446">
    <property type="term" value="P:regulation of translational initiation"/>
    <property type="evidence" value="ECO:0007669"/>
    <property type="project" value="TreeGrafter"/>
</dbReference>
<name>F4GIB4_PARC1</name>
<dbReference type="SUPFAM" id="SSF54211">
    <property type="entry name" value="Ribosomal protein S5 domain 2-like"/>
    <property type="match status" value="1"/>
</dbReference>
<dbReference type="SUPFAM" id="SSF54980">
    <property type="entry name" value="EF-G C-terminal domain-like"/>
    <property type="match status" value="1"/>
</dbReference>
<keyword evidence="5" id="KW-1185">Reference proteome</keyword>
<dbReference type="Gene3D" id="3.30.230.30">
    <property type="entry name" value="Impact, N-terminal domain"/>
    <property type="match status" value="1"/>
</dbReference>
<dbReference type="PANTHER" id="PTHR16301">
    <property type="entry name" value="IMPACT-RELATED"/>
    <property type="match status" value="1"/>
</dbReference>
<feature type="domain" description="Impact N-terminal" evidence="2">
    <location>
        <begin position="17"/>
        <end position="121"/>
    </location>
</feature>
<dbReference type="PANTHER" id="PTHR16301:SF20">
    <property type="entry name" value="IMPACT FAMILY MEMBER YIGZ"/>
    <property type="match status" value="1"/>
</dbReference>
<proteinExistence type="inferred from homology"/>
<evidence type="ECO:0000313" key="5">
    <source>
        <dbReference type="Proteomes" id="UP000007939"/>
    </source>
</evidence>
<dbReference type="Proteomes" id="UP000007939">
    <property type="component" value="Chromosome"/>
</dbReference>
<dbReference type="eggNOG" id="COG1739">
    <property type="taxonomic scope" value="Bacteria"/>
</dbReference>
<evidence type="ECO:0000259" key="2">
    <source>
        <dbReference type="Pfam" id="PF01205"/>
    </source>
</evidence>
<protein>
    <submittedName>
        <fullName evidence="4">Uncharacterized protein family UPF0029, Impact, N-terminal protein</fullName>
    </submittedName>
</protein>
<gene>
    <name evidence="4" type="ordered locus">Spico_0031</name>
</gene>
<dbReference type="InterPro" id="IPR001498">
    <property type="entry name" value="Impact_N"/>
</dbReference>
<feature type="domain" description="UPF0029" evidence="3">
    <location>
        <begin position="138"/>
        <end position="193"/>
    </location>
</feature>
<organism evidence="4 5">
    <name type="scientific">Parasphaerochaeta coccoides (strain ATCC BAA-1237 / DSM 17374 / SPN1)</name>
    <name type="common">Sphaerochaeta coccoides</name>
    <dbReference type="NCBI Taxonomy" id="760011"/>
    <lineage>
        <taxon>Bacteria</taxon>
        <taxon>Pseudomonadati</taxon>
        <taxon>Spirochaetota</taxon>
        <taxon>Spirochaetia</taxon>
        <taxon>Spirochaetales</taxon>
        <taxon>Sphaerochaetaceae</taxon>
        <taxon>Parasphaerochaeta</taxon>
    </lineage>
</organism>
<dbReference type="GO" id="GO:0005737">
    <property type="term" value="C:cytoplasm"/>
    <property type="evidence" value="ECO:0007669"/>
    <property type="project" value="TreeGrafter"/>
</dbReference>
<sequence>MTMRVPTGRFETELEVRKSRFISIAVPCTSAVQAKLIVKETKTAYPDATHVVHAGVYGKNGDEFSFSDDHEPKNTAGRPMLEVLRGSLLTDILVLAIRYFGGTLLGTGGLVKAYGDCARLAVAGVPAEELIPRSAFVISIGYHLYEPVKKLLDSRQATITEEVLDTSVTFHGSLPSSAAADLPTLITNMSNGKGSVVLTSLSDA</sequence>
<dbReference type="HOGENOM" id="CLU_083552_2_1_12"/>
<dbReference type="STRING" id="760011.Spico_0031"/>
<accession>F4GIB4</accession>
<evidence type="ECO:0000313" key="4">
    <source>
        <dbReference type="EMBL" id="AEC01273.1"/>
    </source>
</evidence>
<evidence type="ECO:0000259" key="3">
    <source>
        <dbReference type="Pfam" id="PF09186"/>
    </source>
</evidence>
<evidence type="ECO:0000256" key="1">
    <source>
        <dbReference type="ARBA" id="ARBA00007665"/>
    </source>
</evidence>
<reference evidence="4 5" key="2">
    <citation type="journal article" date="2012" name="Stand. Genomic Sci.">
        <title>Complete genome sequence of the termite hindgut bacterium Spirochaeta coccoides type strain (SPN1(T)), reclassification in the genus Sphaerochaeta as Sphaerochaeta coccoides comb. nov. and emendations of the family Spirochaetaceae and the genus Sphaerochaeta.</title>
        <authorList>
            <person name="Abt B."/>
            <person name="Han C."/>
            <person name="Scheuner C."/>
            <person name="Lu M."/>
            <person name="Lapidus A."/>
            <person name="Nolan M."/>
            <person name="Lucas S."/>
            <person name="Hammon N."/>
            <person name="Deshpande S."/>
            <person name="Cheng J.F."/>
            <person name="Tapia R."/>
            <person name="Goodwin L.A."/>
            <person name="Pitluck S."/>
            <person name="Liolios K."/>
            <person name="Pagani I."/>
            <person name="Ivanova N."/>
            <person name="Mavromatis K."/>
            <person name="Mikhailova N."/>
            <person name="Huntemann M."/>
            <person name="Pati A."/>
            <person name="Chen A."/>
            <person name="Palaniappan K."/>
            <person name="Land M."/>
            <person name="Hauser L."/>
            <person name="Brambilla E.M."/>
            <person name="Rohde M."/>
            <person name="Spring S."/>
            <person name="Gronow S."/>
            <person name="Goker M."/>
            <person name="Woyke T."/>
            <person name="Bristow J."/>
            <person name="Eisen J.A."/>
            <person name="Markowitz V."/>
            <person name="Hugenholtz P."/>
            <person name="Kyrpides N.C."/>
            <person name="Klenk H.P."/>
            <person name="Detter J.C."/>
        </authorList>
    </citation>
    <scope>NUCLEOTIDE SEQUENCE [LARGE SCALE GENOMIC DNA]</scope>
    <source>
        <strain evidence="5">ATCC BAA-1237 / DSM 17374 / SPN1</strain>
    </source>
</reference>
<dbReference type="InterPro" id="IPR015269">
    <property type="entry name" value="UPF0029_Impact_C"/>
</dbReference>
<dbReference type="Pfam" id="PF09186">
    <property type="entry name" value="DUF1949"/>
    <property type="match status" value="1"/>
</dbReference>
<comment type="similarity">
    <text evidence="1">Belongs to the IMPACT family.</text>
</comment>
<dbReference type="InterPro" id="IPR023582">
    <property type="entry name" value="Impact"/>
</dbReference>
<reference evidence="5" key="1">
    <citation type="submission" date="2011-04" db="EMBL/GenBank/DDBJ databases">
        <title>The complete genome of Spirochaeta coccoides DSM 17374.</title>
        <authorList>
            <person name="Lucas S."/>
            <person name="Copeland A."/>
            <person name="Lapidus A."/>
            <person name="Bruce D."/>
            <person name="Goodwin L."/>
            <person name="Pitluck S."/>
            <person name="Peters L."/>
            <person name="Kyrpides N."/>
            <person name="Mavromatis K."/>
            <person name="Pagani I."/>
            <person name="Ivanova N."/>
            <person name="Ovchinnikova G."/>
            <person name="Lu M."/>
            <person name="Detter J.C."/>
            <person name="Tapia R."/>
            <person name="Han C."/>
            <person name="Land M."/>
            <person name="Hauser L."/>
            <person name="Markowitz V."/>
            <person name="Cheng J.-F."/>
            <person name="Hugenholtz P."/>
            <person name="Woyke T."/>
            <person name="Wu D."/>
            <person name="Spring S."/>
            <person name="Schroeder M."/>
            <person name="Brambilla E."/>
            <person name="Klenk H.-P."/>
            <person name="Eisen J.A."/>
        </authorList>
    </citation>
    <scope>NUCLEOTIDE SEQUENCE [LARGE SCALE GENOMIC DNA]</scope>
    <source>
        <strain evidence="5">ATCC BAA-1237 / DSM 17374 / SPN1</strain>
    </source>
</reference>
<dbReference type="InterPro" id="IPR020568">
    <property type="entry name" value="Ribosomal_Su5_D2-typ_SF"/>
</dbReference>
<dbReference type="KEGG" id="scc:Spico_0031"/>
<dbReference type="Pfam" id="PF01205">
    <property type="entry name" value="Impact_N"/>
    <property type="match status" value="1"/>
</dbReference>